<feature type="region of interest" description="Disordered" evidence="1">
    <location>
        <begin position="171"/>
        <end position="201"/>
    </location>
</feature>
<keyword evidence="3" id="KW-1185">Reference proteome</keyword>
<evidence type="ECO:0000313" key="2">
    <source>
        <dbReference type="EMBL" id="KAF4677720.1"/>
    </source>
</evidence>
<proteinExistence type="predicted"/>
<evidence type="ECO:0000256" key="1">
    <source>
        <dbReference type="SAM" id="MobiDB-lite"/>
    </source>
</evidence>
<comment type="caution">
    <text evidence="2">The sequence shown here is derived from an EMBL/GenBank/DDBJ whole genome shotgun (WGS) entry which is preliminary data.</text>
</comment>
<name>A0A7J6N2N6_PERCH</name>
<accession>A0A7J6N2N6</accession>
<dbReference type="EMBL" id="JAAPAO010000009">
    <property type="protein sequence ID" value="KAF4677720.1"/>
    <property type="molecule type" value="Genomic_DNA"/>
</dbReference>
<sequence>MYGGAASERVGPKADVHFIGDSVPRSLSADGLASTTVTPASPTSVPMTSPSNATSTTTSRVSSSSSPVSTSTTPNANVFVCPENYCRDTQFNPPSTTACIYPDPVVLMDCWEKYCDKVKVGSYCLVWEDPSDRMCHGTPKPCYCEDYEVVKGHYVLPSEIPSGWAEARDCDYNGPPSDMPGQPNGGKVQPTTTTPSTSGAMNSVSGGALAVGFAVVAEVSRSN</sequence>
<feature type="compositionally biased region" description="Low complexity" evidence="1">
    <location>
        <begin position="33"/>
        <end position="73"/>
    </location>
</feature>
<dbReference type="AlphaFoldDB" id="A0A7J6N2N6"/>
<reference evidence="2 3" key="1">
    <citation type="submission" date="2020-04" db="EMBL/GenBank/DDBJ databases">
        <title>Perkinsus chesapeaki whole genome sequence.</title>
        <authorList>
            <person name="Bogema D.R."/>
        </authorList>
    </citation>
    <scope>NUCLEOTIDE SEQUENCE [LARGE SCALE GENOMIC DNA]</scope>
    <source>
        <strain evidence="2">ATCC PRA-425</strain>
    </source>
</reference>
<dbReference type="Proteomes" id="UP000591131">
    <property type="component" value="Unassembled WGS sequence"/>
</dbReference>
<feature type="region of interest" description="Disordered" evidence="1">
    <location>
        <begin position="29"/>
        <end position="73"/>
    </location>
</feature>
<gene>
    <name evidence="2" type="ORF">FOL47_010941</name>
</gene>
<evidence type="ECO:0000313" key="3">
    <source>
        <dbReference type="Proteomes" id="UP000591131"/>
    </source>
</evidence>
<feature type="compositionally biased region" description="Polar residues" evidence="1">
    <location>
        <begin position="189"/>
        <end position="201"/>
    </location>
</feature>
<protein>
    <submittedName>
        <fullName evidence="2">Uncharacterized protein</fullName>
    </submittedName>
</protein>
<organism evidence="2 3">
    <name type="scientific">Perkinsus chesapeaki</name>
    <name type="common">Clam parasite</name>
    <name type="synonym">Perkinsus andrewsi</name>
    <dbReference type="NCBI Taxonomy" id="330153"/>
    <lineage>
        <taxon>Eukaryota</taxon>
        <taxon>Sar</taxon>
        <taxon>Alveolata</taxon>
        <taxon>Perkinsozoa</taxon>
        <taxon>Perkinsea</taxon>
        <taxon>Perkinsida</taxon>
        <taxon>Perkinsidae</taxon>
        <taxon>Perkinsus</taxon>
    </lineage>
</organism>